<feature type="transmembrane region" description="Helical" evidence="7">
    <location>
        <begin position="174"/>
        <end position="194"/>
    </location>
</feature>
<dbReference type="InterPro" id="IPR000700">
    <property type="entry name" value="PAS-assoc_C"/>
</dbReference>
<comment type="caution">
    <text evidence="10">The sequence shown here is derived from an EMBL/GenBank/DDBJ whole genome shotgun (WGS) entry which is preliminary data.</text>
</comment>
<feature type="transmembrane region" description="Helical" evidence="7">
    <location>
        <begin position="144"/>
        <end position="162"/>
    </location>
</feature>
<dbReference type="InterPro" id="IPR036890">
    <property type="entry name" value="HATPase_C_sf"/>
</dbReference>
<keyword evidence="7" id="KW-0472">Membrane</keyword>
<evidence type="ECO:0000256" key="2">
    <source>
        <dbReference type="ARBA" id="ARBA00012438"/>
    </source>
</evidence>
<dbReference type="InterPro" id="IPR003594">
    <property type="entry name" value="HATPase_dom"/>
</dbReference>
<dbReference type="InterPro" id="IPR005467">
    <property type="entry name" value="His_kinase_dom"/>
</dbReference>
<feature type="coiled-coil region" evidence="6">
    <location>
        <begin position="306"/>
        <end position="336"/>
    </location>
</feature>
<dbReference type="SMART" id="SM00388">
    <property type="entry name" value="HisKA"/>
    <property type="match status" value="1"/>
</dbReference>
<dbReference type="PROSITE" id="PS50109">
    <property type="entry name" value="HIS_KIN"/>
    <property type="match status" value="1"/>
</dbReference>
<feature type="transmembrane region" description="Helical" evidence="7">
    <location>
        <begin position="241"/>
        <end position="263"/>
    </location>
</feature>
<dbReference type="SMART" id="SM00086">
    <property type="entry name" value="PAC"/>
    <property type="match status" value="2"/>
</dbReference>
<dbReference type="PRINTS" id="PR00344">
    <property type="entry name" value="BCTRLSENSOR"/>
</dbReference>
<sequence>MAINKLSLKKEQSGIDIPMGYFWAIFLICIAPTVLSMLGVEINYNNYRIINFSKLSEGISTELILGKTFSTIWIIFSIAVGIFTCILTLIDFRVKNDIAAPIVGLVMLGTALFDMIHLLVVFGVLKTELNLDEAIYMSWFTSRMLHAILLIIGTVIILKIKYKPETNNSNKITILRSIGGLFALITFVLVLYLFNIKEISTFFIKRESFFTHPLELISIVLYLIWGGILMPKVLKKFNGIFFQMLILSMIPAIFANVHMAVFFKNFDIEYNFAQFLRFFTYVVPLLGISLNYSRNISKQHQMNLILDEEIKAKEKIQQDLERRQNLLQNAEKLANMGSWELDVATKEINFSDSLYKIFGYMPNSISPDLELMFNMIIPVYRNSYKKMLEEAIENQTSFNTEYEVLWVNGQRRYILAQCRYIQSDNKVIGTCLDITELKETTQKLSQNEALLKEAESIAHNGSFEWFAGVDHFFWSEELFRIHGYEPNSVDITLNFYRNLIHQDDLEKCIKYLESMFANKTNFAFEYRINRPDKSIRYIYLTAKLVLDAEGNITKIIGNLQDITELKNAAILLEKTESIYKTIASNVPDSIVLMYDRKFKLILFDGPIINSFNFRNKLVAGIHIKELFPESDFNENVEILEKAFSGEEVQLEKEFDGKTFMIDYKPVKNVSGDIFNVMVVMHDITEIKKVQKSLELKVDELNTSNQDLEQFAYVASHDLQEPLRKIRAFGDRLQNKFSASISEEGIDYIKRMQNASERMQTLIDDLLTFSRVTRTDEGFVEVDLHDEMQKIIEDLEYTIEKKNATIDLIVNHHITAIPGQIRQLFQNLLTNAIKFTRDDTLPIVEIKSEILRGDALNIPDLDHNKDYCRITVKDNGIGFDQQYADKIFELFQRLHTRNEYQGTGIGLAVCKKIVEKHNGVITVSSKQNEGTIFIIILPVHH</sequence>
<keyword evidence="7" id="KW-0812">Transmembrane</keyword>
<dbReference type="InterPro" id="IPR001610">
    <property type="entry name" value="PAC"/>
</dbReference>
<dbReference type="InterPro" id="IPR052162">
    <property type="entry name" value="Sensor_kinase/Photoreceptor"/>
</dbReference>
<dbReference type="Gene3D" id="3.30.565.10">
    <property type="entry name" value="Histidine kinase-like ATPase, C-terminal domain"/>
    <property type="match status" value="1"/>
</dbReference>
<keyword evidence="5" id="KW-0418">Kinase</keyword>
<evidence type="ECO:0000256" key="4">
    <source>
        <dbReference type="ARBA" id="ARBA00022679"/>
    </source>
</evidence>
<feature type="transmembrane region" description="Helical" evidence="7">
    <location>
        <begin position="214"/>
        <end position="234"/>
    </location>
</feature>
<dbReference type="InterPro" id="IPR035965">
    <property type="entry name" value="PAS-like_dom_sf"/>
</dbReference>
<dbReference type="PROSITE" id="PS50113">
    <property type="entry name" value="PAC"/>
    <property type="match status" value="2"/>
</dbReference>
<dbReference type="SUPFAM" id="SSF55874">
    <property type="entry name" value="ATPase domain of HSP90 chaperone/DNA topoisomerase II/histidine kinase"/>
    <property type="match status" value="1"/>
</dbReference>
<dbReference type="InterPro" id="IPR000014">
    <property type="entry name" value="PAS"/>
</dbReference>
<evidence type="ECO:0000256" key="5">
    <source>
        <dbReference type="ARBA" id="ARBA00022777"/>
    </source>
</evidence>
<evidence type="ECO:0000256" key="3">
    <source>
        <dbReference type="ARBA" id="ARBA00022553"/>
    </source>
</evidence>
<keyword evidence="3" id="KW-0597">Phosphoprotein</keyword>
<evidence type="ECO:0000313" key="11">
    <source>
        <dbReference type="Proteomes" id="UP001597546"/>
    </source>
</evidence>
<dbReference type="Gene3D" id="3.30.450.20">
    <property type="entry name" value="PAS domain"/>
    <property type="match status" value="3"/>
</dbReference>
<keyword evidence="6" id="KW-0175">Coiled coil</keyword>
<dbReference type="Pfam" id="PF13426">
    <property type="entry name" value="PAS_9"/>
    <property type="match status" value="1"/>
</dbReference>
<dbReference type="RefSeq" id="WP_379044489.1">
    <property type="nucleotide sequence ID" value="NZ_JBHSKW010000042.1"/>
</dbReference>
<dbReference type="SUPFAM" id="SSF55785">
    <property type="entry name" value="PYP-like sensor domain (PAS domain)"/>
    <property type="match status" value="3"/>
</dbReference>
<feature type="transmembrane region" description="Helical" evidence="7">
    <location>
        <begin position="102"/>
        <end position="124"/>
    </location>
</feature>
<dbReference type="InterPro" id="IPR036097">
    <property type="entry name" value="HisK_dim/P_sf"/>
</dbReference>
<evidence type="ECO:0000259" key="8">
    <source>
        <dbReference type="PROSITE" id="PS50109"/>
    </source>
</evidence>
<dbReference type="Pfam" id="PF02518">
    <property type="entry name" value="HATPase_c"/>
    <property type="match status" value="1"/>
</dbReference>
<proteinExistence type="predicted"/>
<gene>
    <name evidence="10" type="ORF">ACFSSE_03490</name>
</gene>
<dbReference type="CDD" id="cd00082">
    <property type="entry name" value="HisKA"/>
    <property type="match status" value="1"/>
</dbReference>
<keyword evidence="11" id="KW-1185">Reference proteome</keyword>
<dbReference type="InterPro" id="IPR013655">
    <property type="entry name" value="PAS_fold_3"/>
</dbReference>
<evidence type="ECO:0000256" key="1">
    <source>
        <dbReference type="ARBA" id="ARBA00000085"/>
    </source>
</evidence>
<dbReference type="SUPFAM" id="SSF47384">
    <property type="entry name" value="Homodimeric domain of signal transducing histidine kinase"/>
    <property type="match status" value="1"/>
</dbReference>
<dbReference type="Gene3D" id="1.10.287.130">
    <property type="match status" value="1"/>
</dbReference>
<keyword evidence="4" id="KW-0808">Transferase</keyword>
<feature type="domain" description="PAC" evidence="9">
    <location>
        <begin position="522"/>
        <end position="574"/>
    </location>
</feature>
<feature type="domain" description="Histidine kinase" evidence="8">
    <location>
        <begin position="713"/>
        <end position="940"/>
    </location>
</feature>
<dbReference type="Proteomes" id="UP001597546">
    <property type="component" value="Unassembled WGS sequence"/>
</dbReference>
<dbReference type="EMBL" id="JBHULV010000008">
    <property type="protein sequence ID" value="MFD2730755.1"/>
    <property type="molecule type" value="Genomic_DNA"/>
</dbReference>
<feature type="transmembrane region" description="Helical" evidence="7">
    <location>
        <begin position="64"/>
        <end position="90"/>
    </location>
</feature>
<dbReference type="PANTHER" id="PTHR43304">
    <property type="entry name" value="PHYTOCHROME-LIKE PROTEIN CPH1"/>
    <property type="match status" value="1"/>
</dbReference>
<feature type="transmembrane region" description="Helical" evidence="7">
    <location>
        <begin position="275"/>
        <end position="292"/>
    </location>
</feature>
<feature type="transmembrane region" description="Helical" evidence="7">
    <location>
        <begin position="21"/>
        <end position="44"/>
    </location>
</feature>
<dbReference type="Pfam" id="PF00512">
    <property type="entry name" value="HisKA"/>
    <property type="match status" value="1"/>
</dbReference>
<evidence type="ECO:0000256" key="6">
    <source>
        <dbReference type="SAM" id="Coils"/>
    </source>
</evidence>
<evidence type="ECO:0000313" key="10">
    <source>
        <dbReference type="EMBL" id="MFD2730755.1"/>
    </source>
</evidence>
<evidence type="ECO:0000256" key="7">
    <source>
        <dbReference type="SAM" id="Phobius"/>
    </source>
</evidence>
<dbReference type="SMART" id="SM00387">
    <property type="entry name" value="HATPase_c"/>
    <property type="match status" value="1"/>
</dbReference>
<accession>A0ABW5TPV1</accession>
<dbReference type="PANTHER" id="PTHR43304:SF1">
    <property type="entry name" value="PAC DOMAIN-CONTAINING PROTEIN"/>
    <property type="match status" value="1"/>
</dbReference>
<dbReference type="InterPro" id="IPR004358">
    <property type="entry name" value="Sig_transdc_His_kin-like_C"/>
</dbReference>
<name>A0ABW5TPV1_9SPHI</name>
<dbReference type="EC" id="2.7.13.3" evidence="2"/>
<organism evidence="10 11">
    <name type="scientific">Pedobacter alpinus</name>
    <dbReference type="NCBI Taxonomy" id="1590643"/>
    <lineage>
        <taxon>Bacteria</taxon>
        <taxon>Pseudomonadati</taxon>
        <taxon>Bacteroidota</taxon>
        <taxon>Sphingobacteriia</taxon>
        <taxon>Sphingobacteriales</taxon>
        <taxon>Sphingobacteriaceae</taxon>
        <taxon>Pedobacter</taxon>
    </lineage>
</organism>
<dbReference type="NCBIfam" id="TIGR00229">
    <property type="entry name" value="sensory_box"/>
    <property type="match status" value="2"/>
</dbReference>
<dbReference type="Pfam" id="PF08447">
    <property type="entry name" value="PAS_3"/>
    <property type="match status" value="2"/>
</dbReference>
<dbReference type="CDD" id="cd00130">
    <property type="entry name" value="PAS"/>
    <property type="match status" value="1"/>
</dbReference>
<dbReference type="Gene3D" id="2.10.70.100">
    <property type="match status" value="1"/>
</dbReference>
<feature type="domain" description="PAC" evidence="9">
    <location>
        <begin position="644"/>
        <end position="695"/>
    </location>
</feature>
<comment type="catalytic activity">
    <reaction evidence="1">
        <text>ATP + protein L-histidine = ADP + protein N-phospho-L-histidine.</text>
        <dbReference type="EC" id="2.7.13.3"/>
    </reaction>
</comment>
<protein>
    <recommendedName>
        <fullName evidence="2">histidine kinase</fullName>
        <ecNumber evidence="2">2.7.13.3</ecNumber>
    </recommendedName>
</protein>
<dbReference type="InterPro" id="IPR003661">
    <property type="entry name" value="HisK_dim/P_dom"/>
</dbReference>
<reference evidence="11" key="1">
    <citation type="journal article" date="2019" name="Int. J. Syst. Evol. Microbiol.">
        <title>The Global Catalogue of Microorganisms (GCM) 10K type strain sequencing project: providing services to taxonomists for standard genome sequencing and annotation.</title>
        <authorList>
            <consortium name="The Broad Institute Genomics Platform"/>
            <consortium name="The Broad Institute Genome Sequencing Center for Infectious Disease"/>
            <person name="Wu L."/>
            <person name="Ma J."/>
        </authorList>
    </citation>
    <scope>NUCLEOTIDE SEQUENCE [LARGE SCALE GENOMIC DNA]</scope>
    <source>
        <strain evidence="11">KCTC 42456</strain>
    </source>
</reference>
<evidence type="ECO:0000259" key="9">
    <source>
        <dbReference type="PROSITE" id="PS50113"/>
    </source>
</evidence>
<keyword evidence="7" id="KW-1133">Transmembrane helix</keyword>